<sequence>MSETVTEIVARAPTRLDFGGGWTDVPPYCDEEGGQVCNVAIARHATVRLRPLGDGDEDASGGRAPDARLAAASLRRAGLHARVRAEVTSDFPVGAGLGGSSAAGVALAAAIAAWRGTLAPGAAPDHATRDALAEWSRAVEVEDAGIAGGRQDHYAAAHGGALHLTFGAAAGDRPAAAHPLALSDATVDALERRALVIYTGESRISGDTITAVLDAYRARTPRVVDALRRMGALAREMSDALASGDLDALGAQLAEHWTHQRALHPSITTPRIDAIMECAARAGALGAKALGASGGGCVVVLAADGREDELEASIEGLGIALPFSIDRVGVCVER</sequence>
<accession>A0AA37Q5R1</accession>
<comment type="caution">
    <text evidence="8">The sequence shown here is derived from an EMBL/GenBank/DDBJ whole genome shotgun (WGS) entry which is preliminary data.</text>
</comment>
<dbReference type="Pfam" id="PF00288">
    <property type="entry name" value="GHMP_kinases_N"/>
    <property type="match status" value="1"/>
</dbReference>
<dbReference type="GO" id="GO:0050201">
    <property type="term" value="F:fucokinase activity"/>
    <property type="evidence" value="ECO:0007669"/>
    <property type="project" value="TreeGrafter"/>
</dbReference>
<dbReference type="PRINTS" id="PR00960">
    <property type="entry name" value="LMBPPROTEIN"/>
</dbReference>
<dbReference type="Proteomes" id="UP001161325">
    <property type="component" value="Unassembled WGS sequence"/>
</dbReference>
<dbReference type="InterPro" id="IPR006204">
    <property type="entry name" value="GHMP_kinase_N_dom"/>
</dbReference>
<feature type="domain" description="GHMP kinase C-terminal" evidence="7">
    <location>
        <begin position="239"/>
        <end position="307"/>
    </location>
</feature>
<evidence type="ECO:0000313" key="8">
    <source>
        <dbReference type="EMBL" id="GLC27079.1"/>
    </source>
</evidence>
<evidence type="ECO:0000259" key="7">
    <source>
        <dbReference type="Pfam" id="PF08544"/>
    </source>
</evidence>
<evidence type="ECO:0000256" key="4">
    <source>
        <dbReference type="ARBA" id="ARBA00022840"/>
    </source>
</evidence>
<name>A0AA37Q5R1_9BACT</name>
<dbReference type="InterPro" id="IPR020568">
    <property type="entry name" value="Ribosomal_Su5_D2-typ_SF"/>
</dbReference>
<dbReference type="InterPro" id="IPR014606">
    <property type="entry name" value="Heptose_7-P_kinase"/>
</dbReference>
<keyword evidence="2" id="KW-0547">Nucleotide-binding</keyword>
<evidence type="ECO:0000313" key="9">
    <source>
        <dbReference type="Proteomes" id="UP001161325"/>
    </source>
</evidence>
<reference evidence="8" key="1">
    <citation type="submission" date="2022-08" db="EMBL/GenBank/DDBJ databases">
        <title>Draft genome sequencing of Roseisolibacter agri AW1220.</title>
        <authorList>
            <person name="Tobiishi Y."/>
            <person name="Tonouchi A."/>
        </authorList>
    </citation>
    <scope>NUCLEOTIDE SEQUENCE</scope>
    <source>
        <strain evidence="8">AW1220</strain>
    </source>
</reference>
<dbReference type="InterPro" id="IPR013750">
    <property type="entry name" value="GHMP_kinase_C_dom"/>
</dbReference>
<feature type="domain" description="GHMP kinase N-terminal" evidence="6">
    <location>
        <begin position="72"/>
        <end position="160"/>
    </location>
</feature>
<dbReference type="InterPro" id="IPR001174">
    <property type="entry name" value="HddA/FKP"/>
</dbReference>
<keyword evidence="9" id="KW-1185">Reference proteome</keyword>
<dbReference type="PANTHER" id="PTHR32463:SF0">
    <property type="entry name" value="L-FUCOSE KINASE"/>
    <property type="match status" value="1"/>
</dbReference>
<dbReference type="Pfam" id="PF08544">
    <property type="entry name" value="GHMP_kinases_C"/>
    <property type="match status" value="1"/>
</dbReference>
<evidence type="ECO:0000256" key="2">
    <source>
        <dbReference type="ARBA" id="ARBA00022741"/>
    </source>
</evidence>
<comment type="similarity">
    <text evidence="5">Belongs to the GHMP kinase family.</text>
</comment>
<dbReference type="GO" id="GO:0005524">
    <property type="term" value="F:ATP binding"/>
    <property type="evidence" value="ECO:0007669"/>
    <property type="project" value="UniProtKB-KW"/>
</dbReference>
<proteinExistence type="inferred from homology"/>
<keyword evidence="1" id="KW-0808">Transferase</keyword>
<keyword evidence="4" id="KW-0067">ATP-binding</keyword>
<dbReference type="PIRSF" id="PIRSF036406">
    <property type="entry name" value="Hept_kin"/>
    <property type="match status" value="1"/>
</dbReference>
<dbReference type="Gene3D" id="3.30.230.120">
    <property type="match status" value="1"/>
</dbReference>
<protein>
    <submittedName>
        <fullName evidence="8">Dehydrogenase</fullName>
    </submittedName>
</protein>
<evidence type="ECO:0000256" key="1">
    <source>
        <dbReference type="ARBA" id="ARBA00022679"/>
    </source>
</evidence>
<dbReference type="InterPro" id="IPR052203">
    <property type="entry name" value="GHMP_Kinase-Related"/>
</dbReference>
<evidence type="ECO:0000259" key="6">
    <source>
        <dbReference type="Pfam" id="PF00288"/>
    </source>
</evidence>
<dbReference type="EMBL" id="BRXS01000005">
    <property type="protein sequence ID" value="GLC27079.1"/>
    <property type="molecule type" value="Genomic_DNA"/>
</dbReference>
<dbReference type="GO" id="GO:0042352">
    <property type="term" value="P:GDP-L-fucose salvage"/>
    <property type="evidence" value="ECO:0007669"/>
    <property type="project" value="TreeGrafter"/>
</dbReference>
<keyword evidence="3" id="KW-0418">Kinase</keyword>
<dbReference type="InterPro" id="IPR036554">
    <property type="entry name" value="GHMP_kinase_C_sf"/>
</dbReference>
<dbReference type="SUPFAM" id="SSF55060">
    <property type="entry name" value="GHMP Kinase, C-terminal domain"/>
    <property type="match status" value="1"/>
</dbReference>
<evidence type="ECO:0000256" key="3">
    <source>
        <dbReference type="ARBA" id="ARBA00022777"/>
    </source>
</evidence>
<dbReference type="AlphaFoldDB" id="A0AA37Q5R1"/>
<dbReference type="SUPFAM" id="SSF54211">
    <property type="entry name" value="Ribosomal protein S5 domain 2-like"/>
    <property type="match status" value="1"/>
</dbReference>
<organism evidence="8 9">
    <name type="scientific">Roseisolibacter agri</name>
    <dbReference type="NCBI Taxonomy" id="2014610"/>
    <lineage>
        <taxon>Bacteria</taxon>
        <taxon>Pseudomonadati</taxon>
        <taxon>Gemmatimonadota</taxon>
        <taxon>Gemmatimonadia</taxon>
        <taxon>Gemmatimonadales</taxon>
        <taxon>Gemmatimonadaceae</taxon>
        <taxon>Roseisolibacter</taxon>
    </lineage>
</organism>
<dbReference type="RefSeq" id="WP_284351525.1">
    <property type="nucleotide sequence ID" value="NZ_BRXS01000005.1"/>
</dbReference>
<evidence type="ECO:0000256" key="5">
    <source>
        <dbReference type="ARBA" id="ARBA00038121"/>
    </source>
</evidence>
<dbReference type="PANTHER" id="PTHR32463">
    <property type="entry name" value="L-FUCOSE KINASE"/>
    <property type="match status" value="1"/>
</dbReference>
<gene>
    <name evidence="8" type="primary">hddA</name>
    <name evidence="8" type="ORF">rosag_35920</name>
</gene>